<dbReference type="EMBL" id="QMIE01000034">
    <property type="protein sequence ID" value="TVM13723.1"/>
    <property type="molecule type" value="Genomic_DNA"/>
</dbReference>
<sequence length="472" mass="54580">MGLMKLSRYHKLLEDDVLYVVGKNKEACFKFWDKVYVTSVFTYDYKHLIDTVKYYSGNLFNFGNMVVGGVAATLLSDKVEKETGVKVHQGLLNQHDSKLEELAKSNSEYAYLLKAGCTIDNLPPDYDIVADNTKYSKIIDNSFFMYSTKGCPNKCAFCAVRKLEPKYVDYIPIKPRIEILRSEVGDRAGLLLLDNNIAASDTFFQIIDEIKDSGYAANEKMVYQKNGRTIYKKRFVDFNQGVDLRLLDEEKMKALATIAIDPLRLAFDDISLADQYIEKTCLAISCGIKRLSNYMLFNFKDKPEDLYKRMEINTQIIKDHQDENVKIFSFPMRYSPIDQTNRSYIGKHWTKREIRAVQLILQATHGIVSHSLSQDQGGKGYFYRAFGGSEREFCEILWMPYHYIVNRDLYEYKNTNINDWKTLFKNIKSDQFDELKLVLSCGRYQGSANHSSSLINKILEHYVGEHTVVVRK</sequence>
<dbReference type="SUPFAM" id="SSF102114">
    <property type="entry name" value="Radical SAM enzymes"/>
    <property type="match status" value="1"/>
</dbReference>
<evidence type="ECO:0008006" key="3">
    <source>
        <dbReference type="Google" id="ProtNLM"/>
    </source>
</evidence>
<evidence type="ECO:0000313" key="1">
    <source>
        <dbReference type="EMBL" id="TVM13723.1"/>
    </source>
</evidence>
<protein>
    <recommendedName>
        <fullName evidence="3">Elp3/MiaA/NifB-like radical SAM core domain-containing protein</fullName>
    </recommendedName>
</protein>
<reference evidence="1 2" key="1">
    <citation type="submission" date="2018-06" db="EMBL/GenBank/DDBJ databases">
        <title>Complete genome of Desulfovibrio indonesiensis P37SLT.</title>
        <authorList>
            <person name="Crispim J.S."/>
            <person name="Vidigal P.M.P."/>
            <person name="Silva L.C.F."/>
            <person name="Laguardia C.N."/>
            <person name="Araujo L.C."/>
            <person name="Dias R.S."/>
            <person name="Sousa M.P."/>
            <person name="Paula S.O."/>
            <person name="Silva C."/>
        </authorList>
    </citation>
    <scope>NUCLEOTIDE SEQUENCE [LARGE SCALE GENOMIC DNA]</scope>
    <source>
        <strain evidence="1 2">P37SLT</strain>
    </source>
</reference>
<organism evidence="1 2">
    <name type="scientific">Oceanidesulfovibrio indonesiensis</name>
    <dbReference type="NCBI Taxonomy" id="54767"/>
    <lineage>
        <taxon>Bacteria</taxon>
        <taxon>Pseudomonadati</taxon>
        <taxon>Thermodesulfobacteriota</taxon>
        <taxon>Desulfovibrionia</taxon>
        <taxon>Desulfovibrionales</taxon>
        <taxon>Desulfovibrionaceae</taxon>
        <taxon>Oceanidesulfovibrio</taxon>
    </lineage>
</organism>
<dbReference type="InterPro" id="IPR058240">
    <property type="entry name" value="rSAM_sf"/>
</dbReference>
<dbReference type="AlphaFoldDB" id="A0A7M3MAE4"/>
<name>A0A7M3MAE4_9BACT</name>
<gene>
    <name evidence="1" type="ORF">DPQ33_18175</name>
</gene>
<dbReference type="Proteomes" id="UP000448292">
    <property type="component" value="Unassembled WGS sequence"/>
</dbReference>
<proteinExistence type="predicted"/>
<accession>A0A7M3MAE4</accession>
<comment type="caution">
    <text evidence="1">The sequence shown here is derived from an EMBL/GenBank/DDBJ whole genome shotgun (WGS) entry which is preliminary data.</text>
</comment>
<evidence type="ECO:0000313" key="2">
    <source>
        <dbReference type="Proteomes" id="UP000448292"/>
    </source>
</evidence>
<keyword evidence="2" id="KW-1185">Reference proteome</keyword>